<keyword evidence="2" id="KW-1185">Reference proteome</keyword>
<reference evidence="1" key="2">
    <citation type="submission" date="2023-05" db="EMBL/GenBank/DDBJ databases">
        <authorList>
            <consortium name="Lawrence Berkeley National Laboratory"/>
            <person name="Steindorff A."/>
            <person name="Hensen N."/>
            <person name="Bonometti L."/>
            <person name="Westerberg I."/>
            <person name="Brannstrom I.O."/>
            <person name="Guillou S."/>
            <person name="Cros-Aarteil S."/>
            <person name="Calhoun S."/>
            <person name="Haridas S."/>
            <person name="Kuo A."/>
            <person name="Mondo S."/>
            <person name="Pangilinan J."/>
            <person name="Riley R."/>
            <person name="Labutti K."/>
            <person name="Andreopoulos B."/>
            <person name="Lipzen A."/>
            <person name="Chen C."/>
            <person name="Yanf M."/>
            <person name="Daum C."/>
            <person name="Ng V."/>
            <person name="Clum A."/>
            <person name="Ohm R."/>
            <person name="Martin F."/>
            <person name="Silar P."/>
            <person name="Natvig D."/>
            <person name="Lalanne C."/>
            <person name="Gautier V."/>
            <person name="Ament-Velasquez S.L."/>
            <person name="Kruys A."/>
            <person name="Hutchinson M.I."/>
            <person name="Powell A.J."/>
            <person name="Barry K."/>
            <person name="Miller A.N."/>
            <person name="Grigoriev I.V."/>
            <person name="Debuchy R."/>
            <person name="Gladieux P."/>
            <person name="Thoren M.H."/>
            <person name="Johannesson H."/>
        </authorList>
    </citation>
    <scope>NUCLEOTIDE SEQUENCE</scope>
    <source>
        <strain evidence="1">CBS 103.79</strain>
    </source>
</reference>
<dbReference type="Proteomes" id="UP001303889">
    <property type="component" value="Unassembled WGS sequence"/>
</dbReference>
<proteinExistence type="predicted"/>
<reference evidence="1" key="1">
    <citation type="journal article" date="2023" name="Mol. Phylogenet. Evol.">
        <title>Genome-scale phylogeny and comparative genomics of the fungal order Sordariales.</title>
        <authorList>
            <person name="Hensen N."/>
            <person name="Bonometti L."/>
            <person name="Westerberg I."/>
            <person name="Brannstrom I.O."/>
            <person name="Guillou S."/>
            <person name="Cros-Aarteil S."/>
            <person name="Calhoun S."/>
            <person name="Haridas S."/>
            <person name="Kuo A."/>
            <person name="Mondo S."/>
            <person name="Pangilinan J."/>
            <person name="Riley R."/>
            <person name="LaButti K."/>
            <person name="Andreopoulos B."/>
            <person name="Lipzen A."/>
            <person name="Chen C."/>
            <person name="Yan M."/>
            <person name="Daum C."/>
            <person name="Ng V."/>
            <person name="Clum A."/>
            <person name="Steindorff A."/>
            <person name="Ohm R.A."/>
            <person name="Martin F."/>
            <person name="Silar P."/>
            <person name="Natvig D.O."/>
            <person name="Lalanne C."/>
            <person name="Gautier V."/>
            <person name="Ament-Velasquez S.L."/>
            <person name="Kruys A."/>
            <person name="Hutchinson M.I."/>
            <person name="Powell A.J."/>
            <person name="Barry K."/>
            <person name="Miller A.N."/>
            <person name="Grigoriev I.V."/>
            <person name="Debuchy R."/>
            <person name="Gladieux P."/>
            <person name="Hiltunen Thoren M."/>
            <person name="Johannesson H."/>
        </authorList>
    </citation>
    <scope>NUCLEOTIDE SEQUENCE</scope>
    <source>
        <strain evidence="1">CBS 103.79</strain>
    </source>
</reference>
<organism evidence="1 2">
    <name type="scientific">Staphylotrichum tortipilum</name>
    <dbReference type="NCBI Taxonomy" id="2831512"/>
    <lineage>
        <taxon>Eukaryota</taxon>
        <taxon>Fungi</taxon>
        <taxon>Dikarya</taxon>
        <taxon>Ascomycota</taxon>
        <taxon>Pezizomycotina</taxon>
        <taxon>Sordariomycetes</taxon>
        <taxon>Sordariomycetidae</taxon>
        <taxon>Sordariales</taxon>
        <taxon>Chaetomiaceae</taxon>
        <taxon>Staphylotrichum</taxon>
    </lineage>
</organism>
<sequence>TPESDMLFPLAMERLRWVVQYWCHWTRFLGIGASCEEYKVEDTSWNNELFGRFWLDVVEDREGLGGLDSRSGRDEGERFGMLAEYFRQWFEGTDTQSDSGDVSDKDPRFTSCLVVDGERLAALVQIPEEVPPLRCAATRAEKADWLGTGDPGWLWLVEARYMALPAEQREDGWGGGSTYPGWLQVEPCNLFTVWSGHWALNDSDRMVCLGHAEAQEGSGVYVYSPR</sequence>
<dbReference type="AlphaFoldDB" id="A0AAN6M9D4"/>
<dbReference type="EMBL" id="MU856446">
    <property type="protein sequence ID" value="KAK3896700.1"/>
    <property type="molecule type" value="Genomic_DNA"/>
</dbReference>
<gene>
    <name evidence="1" type="ORF">C8A05DRAFT_20378</name>
</gene>
<evidence type="ECO:0000313" key="2">
    <source>
        <dbReference type="Proteomes" id="UP001303889"/>
    </source>
</evidence>
<feature type="non-terminal residue" evidence="1">
    <location>
        <position position="1"/>
    </location>
</feature>
<protein>
    <submittedName>
        <fullName evidence="1">Uncharacterized protein</fullName>
    </submittedName>
</protein>
<evidence type="ECO:0000313" key="1">
    <source>
        <dbReference type="EMBL" id="KAK3896700.1"/>
    </source>
</evidence>
<comment type="caution">
    <text evidence="1">The sequence shown here is derived from an EMBL/GenBank/DDBJ whole genome shotgun (WGS) entry which is preliminary data.</text>
</comment>
<name>A0AAN6M9D4_9PEZI</name>
<accession>A0AAN6M9D4</accession>